<protein>
    <submittedName>
        <fullName evidence="1">Uncharacterized protein</fullName>
    </submittedName>
</protein>
<proteinExistence type="predicted"/>
<sequence>MCRLFVTMMPPRGNVTSKCFSDKTVINFNHYF</sequence>
<dbReference type="EMBL" id="BK015263">
    <property type="protein sequence ID" value="DAD98523.1"/>
    <property type="molecule type" value="Genomic_DNA"/>
</dbReference>
<accession>A0A8S5NX28</accession>
<organism evidence="1">
    <name type="scientific">Myoviridae sp. ctrMq22</name>
    <dbReference type="NCBI Taxonomy" id="2825181"/>
    <lineage>
        <taxon>Viruses</taxon>
        <taxon>Duplodnaviria</taxon>
        <taxon>Heunggongvirae</taxon>
        <taxon>Uroviricota</taxon>
        <taxon>Caudoviricetes</taxon>
    </lineage>
</organism>
<evidence type="ECO:0000313" key="1">
    <source>
        <dbReference type="EMBL" id="DAD98523.1"/>
    </source>
</evidence>
<name>A0A8S5NX28_9CAUD</name>
<reference evidence="1" key="1">
    <citation type="journal article" date="2021" name="Proc. Natl. Acad. Sci. U.S.A.">
        <title>A Catalog of Tens of Thousands of Viruses from Human Metagenomes Reveals Hidden Associations with Chronic Diseases.</title>
        <authorList>
            <person name="Tisza M.J."/>
            <person name="Buck C.B."/>
        </authorList>
    </citation>
    <scope>NUCLEOTIDE SEQUENCE</scope>
    <source>
        <strain evidence="1">CtrMq22</strain>
    </source>
</reference>